<protein>
    <submittedName>
        <fullName evidence="1">RHS repeat-associated core domain-containing protein</fullName>
    </submittedName>
</protein>
<dbReference type="InterPro" id="IPR022385">
    <property type="entry name" value="Rhs_assc_core"/>
</dbReference>
<dbReference type="Proteomes" id="UP000190367">
    <property type="component" value="Unassembled WGS sequence"/>
</dbReference>
<dbReference type="Gene3D" id="2.180.10.10">
    <property type="entry name" value="RHS repeat-associated core"/>
    <property type="match status" value="2"/>
</dbReference>
<name>A0A1T4QIQ3_9BACT</name>
<dbReference type="EMBL" id="FUWZ01000002">
    <property type="protein sequence ID" value="SKA03582.1"/>
    <property type="molecule type" value="Genomic_DNA"/>
</dbReference>
<proteinExistence type="predicted"/>
<sequence length="750" mass="80214">MGKGTITYYYGADGGKLSKIVVDSTSNPVRTIRTDYVGELVYRNDSLEFIPHASGRIRATYVANNPVGYVYDYFVTDHLDNTRLILTEQSSVFTYAATMEKDAAPKENLLFSNVDNTRTDKPVGYPSDESSGKNSFVAKLNAKAGGQKVGPSLVLRVIAGDTVNIGVKAFYKSVGTRPADNAPSPEDMVASLLQSFGGSAATSVDAHNISSATSGPLNANFYNNEYQRLKQRDADPAHPDKPRAYLNYALFDDQFNMVDDNSGVRQVKEEPDQLQTLGSDKMIIKRSGFLYVYTSNETQQDVYFDNLVLAVSNGPVLEETHYYPGGLVMDGISYRAVAGIEPNRVLFQGKELQRNEFSDGTGLDWYDFEARYYDPQLGRWFSPDPARQDWSPYMAMGNRFITVRDPDGRFWHIVAGALIGGTLNLISHADKIHSWQDGLVAFGIGAAAGALGAATGGASLAAFGGTQAASTFIGGAISGAVGSAYAKAVEGGGNMLYFGDSFKASDIVQAAAFGAATGGAMGTISGALKGKTGLDLLGRPNIKIGGGSSIGLSSNGKGIDPVYSSNNPRLATAGLGEGGSMTFPEFVEGNIYRPAHTIYRDGTMVLMSSAEDAGAAGASGASKALTNLEVNINLNQELGAAGGINSSAHLASEAAKFSKHLSQLEKYGQAGFKELQNGRFRYYGNVTPASTPGEMIGRRVVREWNPATGGTRTWMETLDGADRIRIVRPETGGVKVHFMFDKSGNFIKKW</sequence>
<evidence type="ECO:0000313" key="1">
    <source>
        <dbReference type="EMBL" id="SKA03582.1"/>
    </source>
</evidence>
<dbReference type="InterPro" id="IPR050708">
    <property type="entry name" value="T6SS_VgrG/RHS"/>
</dbReference>
<evidence type="ECO:0000313" key="2">
    <source>
        <dbReference type="Proteomes" id="UP000190367"/>
    </source>
</evidence>
<reference evidence="2" key="1">
    <citation type="submission" date="2017-02" db="EMBL/GenBank/DDBJ databases">
        <authorList>
            <person name="Varghese N."/>
            <person name="Submissions S."/>
        </authorList>
    </citation>
    <scope>NUCLEOTIDE SEQUENCE [LARGE SCALE GENOMIC DNA]</scope>
    <source>
        <strain evidence="2">DSM 22224</strain>
    </source>
</reference>
<dbReference type="PANTHER" id="PTHR32305">
    <property type="match status" value="1"/>
</dbReference>
<dbReference type="AlphaFoldDB" id="A0A1T4QIQ3"/>
<accession>A0A1T4QIQ3</accession>
<dbReference type="STRING" id="634771.SAMN04488128_102395"/>
<dbReference type="NCBIfam" id="TIGR03696">
    <property type="entry name" value="Rhs_assc_core"/>
    <property type="match status" value="1"/>
</dbReference>
<keyword evidence="2" id="KW-1185">Reference proteome</keyword>
<dbReference type="PANTHER" id="PTHR32305:SF15">
    <property type="entry name" value="PROTEIN RHSA-RELATED"/>
    <property type="match status" value="1"/>
</dbReference>
<gene>
    <name evidence="1" type="ORF">SAMN04488128_102395</name>
</gene>
<organism evidence="1 2">
    <name type="scientific">Chitinophaga eiseniae</name>
    <dbReference type="NCBI Taxonomy" id="634771"/>
    <lineage>
        <taxon>Bacteria</taxon>
        <taxon>Pseudomonadati</taxon>
        <taxon>Bacteroidota</taxon>
        <taxon>Chitinophagia</taxon>
        <taxon>Chitinophagales</taxon>
        <taxon>Chitinophagaceae</taxon>
        <taxon>Chitinophaga</taxon>
    </lineage>
</organism>